<proteinExistence type="predicted"/>
<reference evidence="1" key="1">
    <citation type="submission" date="2019-08" db="EMBL/GenBank/DDBJ databases">
        <authorList>
            <person name="Kucharzyk K."/>
            <person name="Murdoch R.W."/>
            <person name="Higgins S."/>
            <person name="Loffler F."/>
        </authorList>
    </citation>
    <scope>NUCLEOTIDE SEQUENCE</scope>
</reference>
<name>A0A644XRH3_9ZZZZ</name>
<gene>
    <name evidence="1" type="ORF">SDC9_64919</name>
</gene>
<sequence length="157" mass="16877">MHHRDDTIKVGAHDVHFVDIGHAGHAIPVGLTPHGLGLRLDAALGTENGDGAVQYAKRPFDFNREIHMSRCIDDVDAVVLPMTGGGGGGDGDSTLLLLLHPVHGGSAVMHLSELVGDPGVIQNPLGRRRLSGVDMGHDAYIARQLKRKFSWHSFLLF</sequence>
<dbReference type="AlphaFoldDB" id="A0A644XRH3"/>
<comment type="caution">
    <text evidence="1">The sequence shown here is derived from an EMBL/GenBank/DDBJ whole genome shotgun (WGS) entry which is preliminary data.</text>
</comment>
<dbReference type="EMBL" id="VSSQ01002996">
    <property type="protein sequence ID" value="MPM18507.1"/>
    <property type="molecule type" value="Genomic_DNA"/>
</dbReference>
<dbReference type="AntiFam" id="ANF00072">
    <property type="entry name" value="Shadow ORF (opposite TypA)"/>
</dbReference>
<accession>A0A644XRH3</accession>
<protein>
    <submittedName>
        <fullName evidence="1">Uncharacterized protein</fullName>
    </submittedName>
</protein>
<evidence type="ECO:0000313" key="1">
    <source>
        <dbReference type="EMBL" id="MPM18507.1"/>
    </source>
</evidence>
<organism evidence="1">
    <name type="scientific">bioreactor metagenome</name>
    <dbReference type="NCBI Taxonomy" id="1076179"/>
    <lineage>
        <taxon>unclassified sequences</taxon>
        <taxon>metagenomes</taxon>
        <taxon>ecological metagenomes</taxon>
    </lineage>
</organism>